<feature type="domain" description="Cas12f1-like TNB" evidence="2">
    <location>
        <begin position="278"/>
        <end position="339"/>
    </location>
</feature>
<dbReference type="Proteomes" id="UP000297403">
    <property type="component" value="Unassembled WGS sequence"/>
</dbReference>
<gene>
    <name evidence="3" type="ORF">E3O49_10485</name>
</gene>
<comment type="caution">
    <text evidence="3">The sequence shown here is derived from an EMBL/GenBank/DDBJ whole genome shotgun (WGS) entry which is preliminary data.</text>
</comment>
<evidence type="ECO:0000256" key="1">
    <source>
        <dbReference type="ARBA" id="ARBA00023125"/>
    </source>
</evidence>
<dbReference type="Pfam" id="PF07282">
    <property type="entry name" value="Cas12f1-like_TNB"/>
    <property type="match status" value="1"/>
</dbReference>
<keyword evidence="1" id="KW-0238">DNA-binding</keyword>
<proteinExistence type="predicted"/>
<dbReference type="RefSeq" id="WP_134451540.1">
    <property type="nucleotide sequence ID" value="NZ_SOFY01000056.1"/>
</dbReference>
<dbReference type="AlphaFoldDB" id="A0AAQ2C5S2"/>
<evidence type="ECO:0000313" key="3">
    <source>
        <dbReference type="EMBL" id="TFC45930.1"/>
    </source>
</evidence>
<organism evidence="3 4">
    <name type="scientific">Cryobacterium shii</name>
    <dbReference type="NCBI Taxonomy" id="1259235"/>
    <lineage>
        <taxon>Bacteria</taxon>
        <taxon>Bacillati</taxon>
        <taxon>Actinomycetota</taxon>
        <taxon>Actinomycetes</taxon>
        <taxon>Micrococcales</taxon>
        <taxon>Microbacteriaceae</taxon>
        <taxon>Cryobacterium</taxon>
    </lineage>
</organism>
<protein>
    <recommendedName>
        <fullName evidence="2">Cas12f1-like TNB domain-containing protein</fullName>
    </recommendedName>
</protein>
<dbReference type="EMBL" id="SOFY01000056">
    <property type="protein sequence ID" value="TFC45930.1"/>
    <property type="molecule type" value="Genomic_DNA"/>
</dbReference>
<keyword evidence="4" id="KW-1185">Reference proteome</keyword>
<evidence type="ECO:0000313" key="4">
    <source>
        <dbReference type="Proteomes" id="UP000297403"/>
    </source>
</evidence>
<accession>A0AAQ2C5S2</accession>
<reference evidence="3 4" key="1">
    <citation type="submission" date="2019-03" db="EMBL/GenBank/DDBJ databases">
        <title>Genomics of glacier-inhabiting Cryobacterium strains.</title>
        <authorList>
            <person name="Liu Q."/>
            <person name="Xin Y.-H."/>
        </authorList>
    </citation>
    <scope>NUCLEOTIDE SEQUENCE [LARGE SCALE GENOMIC DNA]</scope>
    <source>
        <strain evidence="4">TMT1-22</strain>
    </source>
</reference>
<dbReference type="GO" id="GO:0003677">
    <property type="term" value="F:DNA binding"/>
    <property type="evidence" value="ECO:0007669"/>
    <property type="project" value="UniProtKB-KW"/>
</dbReference>
<name>A0AAQ2C5S2_9MICO</name>
<sequence length="387" mass="44169">MTWEEIAKLRVAALIRGSKLPKNTQFWLYRVNAFRAWWLKDGSLLLPTDEEAPPAAAYRLSRQMIKQVTRSHPRPRLGSIRTMLMDSLIANVERSRAKTFDYWVKISTLDRGHPVMIPLSSYKHMETAPGRVLHYAQVRIDTDNQVSVSLLRKNALAPLREDGAVVGLDWGLLHMFATSDGQLLGNTIFPWLKERDAERLALTRALQKQGIKLNASRRYRALTRRIREHTVNEVNRILNQLSRRSIRAIVVERLDFRGGGMSPRMNHLLSRSARATVKAKLTSLTEVAGIAVTYENPAYTSQQCASCTNIDFRNRSGELFRCRFCGRKSHADINGARTILGRSHNDSVQLWMYRGTVKKIIDAQFTQHWGSPPTGLTRRREPSSTRV</sequence>
<dbReference type="InterPro" id="IPR010095">
    <property type="entry name" value="Cas12f1-like_TNB"/>
</dbReference>
<evidence type="ECO:0000259" key="2">
    <source>
        <dbReference type="Pfam" id="PF07282"/>
    </source>
</evidence>